<proteinExistence type="predicted"/>
<dbReference type="EMBL" id="CM020618">
    <property type="protein sequence ID" value="KAK1858995.1"/>
    <property type="molecule type" value="Genomic_DNA"/>
</dbReference>
<name>A0ACC3BML2_PYRYE</name>
<evidence type="ECO:0000313" key="1">
    <source>
        <dbReference type="EMBL" id="KAK1858995.1"/>
    </source>
</evidence>
<sequence length="553" mass="60235">MQLRSGKRKAAVPPRRRPPPSRPVRPLPPLSLLDLPDDLLLLICAHCYDQGFHNSLFSTCRRLADLGADSVTFLCIWAVGANREEPPAASAARAGGVTSWGHSPHADAATFLRFASKTRYVRQLVLNRECLPDNEAVRDASWEHEFYTALAPSLRYFPLRVFEASGEALPPLLGHPVSCRPLKELTLENVRWTEASYMVARDLMRAHSRTITQLALQFGSSEVSIEALCGLPRNSAELLRAVGIMPAVRHLDVRLDLDVDVALAMASIFPNCEILLVNATFHAGATGECWALPSFPFLRDVSLQHCLAIDGLDLSDELAPFLRGRPLQRLELWPGHEDLAATTPARLANAVRGCSRLPEILDLSAWEEDLGNLLDDAALVRLFDDADPAAATTYVNVDLAREVSHDGFALFSRLPALRKLRVVVTGDAPARLFYPWPVPQVTKLEVVFDGCPGGAAALVRGLAASPIAQSLSALIIRGGEALGPATRAPLTALSALRSLTFRRQGRGPSTVGASGDDQLAAAAAMRRENRAWKCMWAWLVRTFGTRVTLVDAS</sequence>
<keyword evidence="2" id="KW-1185">Reference proteome</keyword>
<reference evidence="1" key="1">
    <citation type="submission" date="2019-11" db="EMBL/GenBank/DDBJ databases">
        <title>Nori genome reveals adaptations in red seaweeds to the harsh intertidal environment.</title>
        <authorList>
            <person name="Wang D."/>
            <person name="Mao Y."/>
        </authorList>
    </citation>
    <scope>NUCLEOTIDE SEQUENCE</scope>
    <source>
        <tissue evidence="1">Gametophyte</tissue>
    </source>
</reference>
<comment type="caution">
    <text evidence="1">The sequence shown here is derived from an EMBL/GenBank/DDBJ whole genome shotgun (WGS) entry which is preliminary data.</text>
</comment>
<gene>
    <name evidence="1" type="ORF">I4F81_001594</name>
</gene>
<accession>A0ACC3BML2</accession>
<organism evidence="1 2">
    <name type="scientific">Pyropia yezoensis</name>
    <name type="common">Susabi-nori</name>
    <name type="synonym">Porphyra yezoensis</name>
    <dbReference type="NCBI Taxonomy" id="2788"/>
    <lineage>
        <taxon>Eukaryota</taxon>
        <taxon>Rhodophyta</taxon>
        <taxon>Bangiophyceae</taxon>
        <taxon>Bangiales</taxon>
        <taxon>Bangiaceae</taxon>
        <taxon>Pyropia</taxon>
    </lineage>
</organism>
<dbReference type="Proteomes" id="UP000798662">
    <property type="component" value="Chromosome 1"/>
</dbReference>
<protein>
    <submittedName>
        <fullName evidence="1">Uncharacterized protein</fullName>
    </submittedName>
</protein>
<evidence type="ECO:0000313" key="2">
    <source>
        <dbReference type="Proteomes" id="UP000798662"/>
    </source>
</evidence>